<dbReference type="InterPro" id="IPR006315">
    <property type="entry name" value="OM_autotransptr_brl_dom"/>
</dbReference>
<name>A0A9X3Y8G0_9ENTR</name>
<dbReference type="InterPro" id="IPR036709">
    <property type="entry name" value="Autotransporte_beta_dom_sf"/>
</dbReference>
<dbReference type="RefSeq" id="WP_224750725.1">
    <property type="nucleotide sequence ID" value="NZ_JAOURL010000001.1"/>
</dbReference>
<dbReference type="NCBIfam" id="TIGR01414">
    <property type="entry name" value="autotrans_barl"/>
    <property type="match status" value="1"/>
</dbReference>
<protein>
    <submittedName>
        <fullName evidence="1">Autotransporter outer membrane beta-barrel domain-containing protein</fullName>
    </submittedName>
</protein>
<dbReference type="AlphaFoldDB" id="A0A9X3Y8G0"/>
<reference evidence="1" key="1">
    <citation type="journal article" date="2023" name="Genes Genomics">
        <title>Genomic insights of Leclercia adecarboxylata strains linked to an outbreak in public hospitals in Mexico.</title>
        <authorList>
            <person name="Barrios-Villa E."/>
            <person name="Pacheco-Flores B."/>
            <person name="Lozano-Zarain P."/>
            <person name="Del Campo-Ortega R."/>
            <person name="de Jesus Ascencio-Montiel I."/>
            <person name="Gonzalez-Leon M."/>
            <person name="Camorlinga-Ponce M."/>
            <person name="Gaytan Cervantes F.J."/>
            <person name="Gonzalez Torres C."/>
            <person name="Aguilar E."/>
            <person name="Gonzalez Ibarra J."/>
            <person name="Torres Lopez F.J."/>
            <person name="Rosas-Vargas H."/>
            <person name="Gonzalez-Bonilla C.R."/>
            <person name="Del Carmen Rocha-Gracia R."/>
        </authorList>
    </citation>
    <scope>NUCLEOTIDE SEQUENCE</scope>
    <source>
        <strain evidence="1">Lac40</strain>
    </source>
</reference>
<sequence length="95" mass="10271">MRTGANAMLTGETVLKNVELYPWVDARYQTEFSDNTDIKAADEHNTDGHNISTGIFGAGINSTIGNNFSLNMGLYFDTGDVDNDASVQGGISYPF</sequence>
<accession>A0A9X3Y8G0</accession>
<evidence type="ECO:0000313" key="2">
    <source>
        <dbReference type="Proteomes" id="UP001149314"/>
    </source>
</evidence>
<dbReference type="Proteomes" id="UP001149314">
    <property type="component" value="Unassembled WGS sequence"/>
</dbReference>
<comment type="caution">
    <text evidence="1">The sequence shown here is derived from an EMBL/GenBank/DDBJ whole genome shotgun (WGS) entry which is preliminary data.</text>
</comment>
<gene>
    <name evidence="1" type="ORF">OEZ79_07855</name>
</gene>
<evidence type="ECO:0000313" key="1">
    <source>
        <dbReference type="EMBL" id="MDC6638148.1"/>
    </source>
</evidence>
<dbReference type="SUPFAM" id="SSF103515">
    <property type="entry name" value="Autotransporter"/>
    <property type="match status" value="1"/>
</dbReference>
<organism evidence="1 2">
    <name type="scientific">Leclercia adecarboxylata</name>
    <dbReference type="NCBI Taxonomy" id="83655"/>
    <lineage>
        <taxon>Bacteria</taxon>
        <taxon>Pseudomonadati</taxon>
        <taxon>Pseudomonadota</taxon>
        <taxon>Gammaproteobacteria</taxon>
        <taxon>Enterobacterales</taxon>
        <taxon>Enterobacteriaceae</taxon>
        <taxon>Leclercia</taxon>
    </lineage>
</organism>
<dbReference type="Gene3D" id="2.40.128.130">
    <property type="entry name" value="Autotransporter beta-domain"/>
    <property type="match status" value="1"/>
</dbReference>
<proteinExistence type="predicted"/>
<dbReference type="GO" id="GO:0019867">
    <property type="term" value="C:outer membrane"/>
    <property type="evidence" value="ECO:0007669"/>
    <property type="project" value="InterPro"/>
</dbReference>
<dbReference type="EMBL" id="JAOURS010000006">
    <property type="protein sequence ID" value="MDC6638148.1"/>
    <property type="molecule type" value="Genomic_DNA"/>
</dbReference>